<dbReference type="AlphaFoldDB" id="I3YRU9"/>
<gene>
    <name evidence="2" type="ordered locus">Aeqsu_0192</name>
</gene>
<reference evidence="2 3" key="1">
    <citation type="submission" date="2012-06" db="EMBL/GenBank/DDBJ databases">
        <title>The complete genome of Aequorivita sublithincola DSM 14238.</title>
        <authorList>
            <consortium name="US DOE Joint Genome Institute (JGI-PGF)"/>
            <person name="Lucas S."/>
            <person name="Copeland A."/>
            <person name="Lapidus A."/>
            <person name="Goodwin L."/>
            <person name="Pitluck S."/>
            <person name="Peters L."/>
            <person name="Munk A.C.C."/>
            <person name="Kyrpides N."/>
            <person name="Mavromatis K."/>
            <person name="Pagani I."/>
            <person name="Ivanova N."/>
            <person name="Ovchinnikova G."/>
            <person name="Zeytun A."/>
            <person name="Detter J.C."/>
            <person name="Han C."/>
            <person name="Land M."/>
            <person name="Hauser L."/>
            <person name="Markowitz V."/>
            <person name="Cheng J.-F."/>
            <person name="Hugenholtz P."/>
            <person name="Woyke T."/>
            <person name="Wu D."/>
            <person name="Tindall B."/>
            <person name="Faehnrich R."/>
            <person name="Brambilla E."/>
            <person name="Klenk H.-P."/>
            <person name="Eisen J.A."/>
        </authorList>
    </citation>
    <scope>NUCLEOTIDE SEQUENCE [LARGE SCALE GENOMIC DNA]</scope>
    <source>
        <strain evidence="3">DSM 14238 / LMG 21431 / ACAM 643 / 9-3</strain>
    </source>
</reference>
<feature type="transmembrane region" description="Helical" evidence="1">
    <location>
        <begin position="43"/>
        <end position="70"/>
    </location>
</feature>
<keyword evidence="1" id="KW-0812">Transmembrane</keyword>
<dbReference type="RefSeq" id="WP_014780975.1">
    <property type="nucleotide sequence ID" value="NC_018013.1"/>
</dbReference>
<accession>I3YRU9</accession>
<keyword evidence="1" id="KW-0472">Membrane</keyword>
<keyword evidence="3" id="KW-1185">Reference proteome</keyword>
<keyword evidence="1" id="KW-1133">Transmembrane helix</keyword>
<feature type="transmembrane region" description="Helical" evidence="1">
    <location>
        <begin position="90"/>
        <end position="112"/>
    </location>
</feature>
<proteinExistence type="predicted"/>
<evidence type="ECO:0000256" key="1">
    <source>
        <dbReference type="SAM" id="Phobius"/>
    </source>
</evidence>
<evidence type="ECO:0000313" key="2">
    <source>
        <dbReference type="EMBL" id="AFL79717.1"/>
    </source>
</evidence>
<name>I3YRU9_AEQSU</name>
<dbReference type="OrthoDB" id="9837694at2"/>
<feature type="transmembrane region" description="Helical" evidence="1">
    <location>
        <begin position="133"/>
        <end position="151"/>
    </location>
</feature>
<protein>
    <submittedName>
        <fullName evidence="2">Uncharacterized protein</fullName>
    </submittedName>
</protein>
<organism evidence="2 3">
    <name type="scientific">Aequorivita sublithincola (strain DSM 14238 / LMG 21431 / ACAM 643 / 9-3)</name>
    <dbReference type="NCBI Taxonomy" id="746697"/>
    <lineage>
        <taxon>Bacteria</taxon>
        <taxon>Pseudomonadati</taxon>
        <taxon>Bacteroidota</taxon>
        <taxon>Flavobacteriia</taxon>
        <taxon>Flavobacteriales</taxon>
        <taxon>Flavobacteriaceae</taxon>
        <taxon>Aequorivita</taxon>
    </lineage>
</organism>
<dbReference type="Proteomes" id="UP000006049">
    <property type="component" value="Chromosome"/>
</dbReference>
<feature type="transmembrane region" description="Helical" evidence="1">
    <location>
        <begin position="12"/>
        <end position="31"/>
    </location>
</feature>
<evidence type="ECO:0000313" key="3">
    <source>
        <dbReference type="Proteomes" id="UP000006049"/>
    </source>
</evidence>
<dbReference type="KEGG" id="asl:Aeqsu_0192"/>
<dbReference type="HOGENOM" id="CLU_1599238_0_0_10"/>
<sequence length="166" mass="19298">MKTSILEITVALLFSVLFYILYLKFAILRVYKKYDFEITNVSAAIYTTTLSIAFILIYTAMPQSVLYAYGIIKMNSISTLPLWKSFAPLLGQYLLLLVVVYFLLVFISRYIFKLFIGKEGIYNRIVNEERIKVIFFSMITISISIITRYFVEQIAQQMIPISNSIF</sequence>
<dbReference type="STRING" id="746697.Aeqsu_0192"/>
<dbReference type="EMBL" id="CP003280">
    <property type="protein sequence ID" value="AFL79717.1"/>
    <property type="molecule type" value="Genomic_DNA"/>
</dbReference>